<dbReference type="OrthoDB" id="9255952at2"/>
<reference evidence="2" key="1">
    <citation type="submission" date="2015-08" db="EMBL/GenBank/DDBJ databases">
        <authorList>
            <person name="Varghese N."/>
        </authorList>
    </citation>
    <scope>NUCLEOTIDE SEQUENCE [LARGE SCALE GENOMIC DNA]</scope>
    <source>
        <strain evidence="2">DSM 17901</strain>
    </source>
</reference>
<accession>A0A0K6GV90</accession>
<dbReference type="RefSeq" id="WP_032971435.1">
    <property type="nucleotide sequence ID" value="NZ_CYHA01000002.1"/>
</dbReference>
<evidence type="ECO:0000313" key="2">
    <source>
        <dbReference type="Proteomes" id="UP000243535"/>
    </source>
</evidence>
<gene>
    <name evidence="1" type="ORF">Ga0061063_1293</name>
</gene>
<keyword evidence="2" id="KW-1185">Reference proteome</keyword>
<evidence type="ECO:0000313" key="1">
    <source>
        <dbReference type="EMBL" id="CUA82474.1"/>
    </source>
</evidence>
<protein>
    <submittedName>
        <fullName evidence="1">Uncharacterized protein</fullName>
    </submittedName>
</protein>
<dbReference type="AlphaFoldDB" id="A0A0K6GV90"/>
<proteinExistence type="predicted"/>
<dbReference type="EMBL" id="CYHA01000002">
    <property type="protein sequence ID" value="CUA82474.1"/>
    <property type="molecule type" value="Genomic_DNA"/>
</dbReference>
<dbReference type="Proteomes" id="UP000243535">
    <property type="component" value="Unassembled WGS sequence"/>
</dbReference>
<name>A0A0K6GV90_9NEIS</name>
<organism evidence="1 2">
    <name type="scientific">Gulbenkiania indica</name>
    <dbReference type="NCBI Taxonomy" id="375574"/>
    <lineage>
        <taxon>Bacteria</taxon>
        <taxon>Pseudomonadati</taxon>
        <taxon>Pseudomonadota</taxon>
        <taxon>Betaproteobacteria</taxon>
        <taxon>Neisseriales</taxon>
        <taxon>Chromobacteriaceae</taxon>
        <taxon>Gulbenkiania</taxon>
    </lineage>
</organism>
<sequence>MKSDNLDHENRPIKYGVTPDELRQIQQRRIEAHEQQQTADTLNLARAVKLGQALKQHEEASHG</sequence>
<dbReference type="STRING" id="375574.GCA_001418035_01085"/>